<dbReference type="EMBL" id="CAJNOG010000345">
    <property type="protein sequence ID" value="CAF1188154.1"/>
    <property type="molecule type" value="Genomic_DNA"/>
</dbReference>
<sequence length="174" mass="18820">MSTTLTSIADHLDSLAVVSTGLFAGISLYVAVGEAPALQDFGLDEHWRFFPHMHKRAAISQGTLSSIGGIAAIVHGTRIHGSSFDRNLWIIAGATIIAIVPYTLFLMVPINNMIINDNNETKLGKESQISVTQRKETLGKWTGFHLGRTITSVASFGAMVFGLSRHSSLLLLGW</sequence>
<reference evidence="3" key="1">
    <citation type="submission" date="2021-02" db="EMBL/GenBank/DDBJ databases">
        <authorList>
            <person name="Nowell W R."/>
        </authorList>
    </citation>
    <scope>NUCLEOTIDE SEQUENCE</scope>
</reference>
<keyword evidence="1" id="KW-0472">Membrane</keyword>
<keyword evidence="1" id="KW-1133">Transmembrane helix</keyword>
<keyword evidence="1" id="KW-0812">Transmembrane</keyword>
<dbReference type="PANTHER" id="PTHR36535:SF1">
    <property type="entry name" value="DUF1772 DOMAIN-CONTAINING PROTEIN"/>
    <property type="match status" value="1"/>
</dbReference>
<dbReference type="PANTHER" id="PTHR36535">
    <property type="entry name" value="YALI0E30327P"/>
    <property type="match status" value="1"/>
</dbReference>
<organism evidence="3 4">
    <name type="scientific">Adineta steineri</name>
    <dbReference type="NCBI Taxonomy" id="433720"/>
    <lineage>
        <taxon>Eukaryota</taxon>
        <taxon>Metazoa</taxon>
        <taxon>Spiralia</taxon>
        <taxon>Gnathifera</taxon>
        <taxon>Rotifera</taxon>
        <taxon>Eurotatoria</taxon>
        <taxon>Bdelloidea</taxon>
        <taxon>Adinetida</taxon>
        <taxon>Adinetidae</taxon>
        <taxon>Adineta</taxon>
    </lineage>
</organism>
<dbReference type="EMBL" id="CAJOAZ010000245">
    <property type="protein sequence ID" value="CAF3589541.1"/>
    <property type="molecule type" value="Genomic_DNA"/>
</dbReference>
<gene>
    <name evidence="2" type="ORF">JYZ213_LOCUS26179</name>
    <name evidence="3" type="ORF">OXD698_LOCUS5837</name>
</gene>
<accession>A0A818M4W7</accession>
<proteinExistence type="predicted"/>
<evidence type="ECO:0008006" key="5">
    <source>
        <dbReference type="Google" id="ProtNLM"/>
    </source>
</evidence>
<evidence type="ECO:0000313" key="2">
    <source>
        <dbReference type="EMBL" id="CAF1188154.1"/>
    </source>
</evidence>
<feature type="transmembrane region" description="Helical" evidence="1">
    <location>
        <begin position="12"/>
        <end position="32"/>
    </location>
</feature>
<dbReference type="Proteomes" id="UP000663845">
    <property type="component" value="Unassembled WGS sequence"/>
</dbReference>
<dbReference type="Proteomes" id="UP000663844">
    <property type="component" value="Unassembled WGS sequence"/>
</dbReference>
<protein>
    <recommendedName>
        <fullName evidence="5">DUF1772-domain-containing protein</fullName>
    </recommendedName>
</protein>
<name>A0A818M4W7_9BILA</name>
<dbReference type="AlphaFoldDB" id="A0A818M4W7"/>
<comment type="caution">
    <text evidence="3">The sequence shown here is derived from an EMBL/GenBank/DDBJ whole genome shotgun (WGS) entry which is preliminary data.</text>
</comment>
<evidence type="ECO:0000313" key="4">
    <source>
        <dbReference type="Proteomes" id="UP000663844"/>
    </source>
</evidence>
<evidence type="ECO:0000313" key="3">
    <source>
        <dbReference type="EMBL" id="CAF3589541.1"/>
    </source>
</evidence>
<evidence type="ECO:0000256" key="1">
    <source>
        <dbReference type="SAM" id="Phobius"/>
    </source>
</evidence>
<dbReference type="InterPro" id="IPR013901">
    <property type="entry name" value="Anthrone_oxy"/>
</dbReference>
<feature type="transmembrane region" description="Helical" evidence="1">
    <location>
        <begin position="88"/>
        <end position="108"/>
    </location>
</feature>
<feature type="transmembrane region" description="Helical" evidence="1">
    <location>
        <begin position="57"/>
        <end position="76"/>
    </location>
</feature>
<dbReference type="Pfam" id="PF08592">
    <property type="entry name" value="Anthrone_oxy"/>
    <property type="match status" value="1"/>
</dbReference>